<dbReference type="InterPro" id="IPR021109">
    <property type="entry name" value="Peptidase_aspartic_dom_sf"/>
</dbReference>
<dbReference type="InterPro" id="IPR001461">
    <property type="entry name" value="Aspartic_peptidase_A1"/>
</dbReference>
<dbReference type="InterPro" id="IPR001969">
    <property type="entry name" value="Aspartic_peptidase_AS"/>
</dbReference>
<keyword evidence="2 5" id="KW-0064">Aspartyl protease</keyword>
<evidence type="ECO:0000313" key="9">
    <source>
        <dbReference type="Proteomes" id="UP001370758"/>
    </source>
</evidence>
<keyword evidence="5" id="KW-0378">Hydrolase</keyword>
<sequence length="574" mass="62670">MRMPRTIHLAAAIILSPLAAPVSCRIFPRRADPSEVATHEQIAPIQITLYQYRKPHRSSPILHRREGIDDTPDFANGTSTLLSQPLPSSNISSASNITPYLRQNVTFVGGMSYFVPATIGGQKVNLIIDTGSSDTWVVQDNYRCMASSFEPSPNWICAFGPPYAPTFSGSFRTLNKGENSFAVRYADSSFAKGFVGQDILNISGIAVKQTIGMVEEAKWHGDNFTSGILGLGYPGSIPSAPGHKPYDWITQNQDGGARSSVDGDDDDVFQFDCHDAYPSFVESLTQQGYNSLFSINLLETRKDWGGHGDKPDDGGFIAFGGIPQVKNIGLPFAKARINPQINASTCVSDIRQIGYAFEIDAVLDGREVIKNEKRLAKIDTGASAIVFPFWLYKLFTERMDPPPTAQNAGSGGYWKTRCNATMPDLGFDIGGVVIKLDRNQLIRKPVPIDIPDSDNQDLIPNEWCYMNIIPNLWSDDLILGIPFLHGVVVVYDLENKEIRIAKKFSEDPFHIPDWSDAVSSAGLIDHPPLGASTTHSRVENGITSATGPVTSTSLHVVWADETRTTSAPSATGSL</sequence>
<evidence type="ECO:0000256" key="3">
    <source>
        <dbReference type="PIRSR" id="PIRSR601461-1"/>
    </source>
</evidence>
<dbReference type="SUPFAM" id="SSF50630">
    <property type="entry name" value="Acid proteases"/>
    <property type="match status" value="1"/>
</dbReference>
<feature type="chain" id="PRO_5043967769" description="Peptidase A1 domain-containing protein" evidence="6">
    <location>
        <begin position="25"/>
        <end position="574"/>
    </location>
</feature>
<keyword evidence="6" id="KW-0732">Signal</keyword>
<dbReference type="PANTHER" id="PTHR47966">
    <property type="entry name" value="BETA-SITE APP-CLEAVING ENZYME, ISOFORM A-RELATED"/>
    <property type="match status" value="1"/>
</dbReference>
<dbReference type="GO" id="GO:0000324">
    <property type="term" value="C:fungal-type vacuole"/>
    <property type="evidence" value="ECO:0007669"/>
    <property type="project" value="TreeGrafter"/>
</dbReference>
<dbReference type="CDD" id="cd05471">
    <property type="entry name" value="pepsin_like"/>
    <property type="match status" value="1"/>
</dbReference>
<evidence type="ECO:0000256" key="4">
    <source>
        <dbReference type="PIRSR" id="PIRSR601461-2"/>
    </source>
</evidence>
<dbReference type="GO" id="GO:0004190">
    <property type="term" value="F:aspartic-type endopeptidase activity"/>
    <property type="evidence" value="ECO:0007669"/>
    <property type="project" value="UniProtKB-KW"/>
</dbReference>
<dbReference type="EMBL" id="JAVHJL010000005">
    <property type="protein sequence ID" value="KAK6503422.1"/>
    <property type="molecule type" value="Genomic_DNA"/>
</dbReference>
<proteinExistence type="inferred from homology"/>
<feature type="signal peptide" evidence="6">
    <location>
        <begin position="1"/>
        <end position="24"/>
    </location>
</feature>
<keyword evidence="4" id="KW-1015">Disulfide bond</keyword>
<keyword evidence="5" id="KW-0645">Protease</keyword>
<dbReference type="PROSITE" id="PS00141">
    <property type="entry name" value="ASP_PROTEASE"/>
    <property type="match status" value="1"/>
</dbReference>
<evidence type="ECO:0000313" key="8">
    <source>
        <dbReference type="EMBL" id="KAK6503422.1"/>
    </source>
</evidence>
<evidence type="ECO:0000256" key="1">
    <source>
        <dbReference type="ARBA" id="ARBA00007447"/>
    </source>
</evidence>
<organism evidence="8 9">
    <name type="scientific">Arthrobotrys musiformis</name>
    <dbReference type="NCBI Taxonomy" id="47236"/>
    <lineage>
        <taxon>Eukaryota</taxon>
        <taxon>Fungi</taxon>
        <taxon>Dikarya</taxon>
        <taxon>Ascomycota</taxon>
        <taxon>Pezizomycotina</taxon>
        <taxon>Orbiliomycetes</taxon>
        <taxon>Orbiliales</taxon>
        <taxon>Orbiliaceae</taxon>
        <taxon>Arthrobotrys</taxon>
    </lineage>
</organism>
<name>A0AAV9W951_9PEZI</name>
<keyword evidence="9" id="KW-1185">Reference proteome</keyword>
<dbReference type="PRINTS" id="PR00792">
    <property type="entry name" value="PEPSIN"/>
</dbReference>
<feature type="domain" description="Peptidase A1" evidence="7">
    <location>
        <begin position="113"/>
        <end position="501"/>
    </location>
</feature>
<evidence type="ECO:0000256" key="5">
    <source>
        <dbReference type="RuleBase" id="RU000454"/>
    </source>
</evidence>
<evidence type="ECO:0000256" key="2">
    <source>
        <dbReference type="ARBA" id="ARBA00022750"/>
    </source>
</evidence>
<dbReference type="Proteomes" id="UP001370758">
    <property type="component" value="Unassembled WGS sequence"/>
</dbReference>
<evidence type="ECO:0000256" key="6">
    <source>
        <dbReference type="SAM" id="SignalP"/>
    </source>
</evidence>
<feature type="active site" evidence="3">
    <location>
        <position position="129"/>
    </location>
</feature>
<dbReference type="InterPro" id="IPR034164">
    <property type="entry name" value="Pepsin-like_dom"/>
</dbReference>
<evidence type="ECO:0000259" key="7">
    <source>
        <dbReference type="PROSITE" id="PS51767"/>
    </source>
</evidence>
<reference evidence="8 9" key="1">
    <citation type="submission" date="2023-08" db="EMBL/GenBank/DDBJ databases">
        <authorList>
            <person name="Palmer J.M."/>
        </authorList>
    </citation>
    <scope>NUCLEOTIDE SEQUENCE [LARGE SCALE GENOMIC DNA]</scope>
    <source>
        <strain evidence="8 9">TWF481</strain>
    </source>
</reference>
<protein>
    <recommendedName>
        <fullName evidence="7">Peptidase A1 domain-containing protein</fullName>
    </recommendedName>
</protein>
<dbReference type="GO" id="GO:0006508">
    <property type="term" value="P:proteolysis"/>
    <property type="evidence" value="ECO:0007669"/>
    <property type="project" value="UniProtKB-KW"/>
</dbReference>
<feature type="disulfide bond" evidence="4">
    <location>
        <begin position="144"/>
        <end position="157"/>
    </location>
</feature>
<dbReference type="InterPro" id="IPR033121">
    <property type="entry name" value="PEPTIDASE_A1"/>
</dbReference>
<comment type="caution">
    <text evidence="8">The sequence shown here is derived from an EMBL/GenBank/DDBJ whole genome shotgun (WGS) entry which is preliminary data.</text>
</comment>
<accession>A0AAV9W951</accession>
<feature type="active site" evidence="3">
    <location>
        <position position="379"/>
    </location>
</feature>
<dbReference type="PANTHER" id="PTHR47966:SF47">
    <property type="entry name" value="ENDOPEPTIDASE, PUTATIVE (AFU_ORTHOLOGUE AFUA_3G01220)-RELATED"/>
    <property type="match status" value="1"/>
</dbReference>
<dbReference type="Gene3D" id="2.40.70.10">
    <property type="entry name" value="Acid Proteases"/>
    <property type="match status" value="2"/>
</dbReference>
<comment type="similarity">
    <text evidence="1 5">Belongs to the peptidase A1 family.</text>
</comment>
<gene>
    <name evidence="8" type="ORF">TWF481_008441</name>
</gene>
<dbReference type="PROSITE" id="PS51767">
    <property type="entry name" value="PEPTIDASE_A1"/>
    <property type="match status" value="1"/>
</dbReference>
<dbReference type="AlphaFoldDB" id="A0AAV9W951"/>
<dbReference type="Pfam" id="PF00026">
    <property type="entry name" value="Asp"/>
    <property type="match status" value="2"/>
</dbReference>